<evidence type="ECO:0000256" key="4">
    <source>
        <dbReference type="ARBA" id="ARBA00023136"/>
    </source>
</evidence>
<evidence type="ECO:0000256" key="1">
    <source>
        <dbReference type="ARBA" id="ARBA00004141"/>
    </source>
</evidence>
<dbReference type="RefSeq" id="WP_346095315.1">
    <property type="nucleotide sequence ID" value="NZ_BAAABY010000023.1"/>
</dbReference>
<dbReference type="EMBL" id="BAAABY010000023">
    <property type="protein sequence ID" value="GAA0463040.1"/>
    <property type="molecule type" value="Genomic_DNA"/>
</dbReference>
<proteinExistence type="predicted"/>
<comment type="caution">
    <text evidence="6">The sequence shown here is derived from an EMBL/GenBank/DDBJ whole genome shotgun (WGS) entry which is preliminary data.</text>
</comment>
<gene>
    <name evidence="6" type="ORF">GCM10010361_28650</name>
</gene>
<organism evidence="6 7">
    <name type="scientific">Streptomyces olivaceiscleroticus</name>
    <dbReference type="NCBI Taxonomy" id="68245"/>
    <lineage>
        <taxon>Bacteria</taxon>
        <taxon>Bacillati</taxon>
        <taxon>Actinomycetota</taxon>
        <taxon>Actinomycetes</taxon>
        <taxon>Kitasatosporales</taxon>
        <taxon>Streptomycetaceae</taxon>
        <taxon>Streptomyces</taxon>
    </lineage>
</organism>
<reference evidence="6 7" key="1">
    <citation type="journal article" date="2019" name="Int. J. Syst. Evol. Microbiol.">
        <title>The Global Catalogue of Microorganisms (GCM) 10K type strain sequencing project: providing services to taxonomists for standard genome sequencing and annotation.</title>
        <authorList>
            <consortium name="The Broad Institute Genomics Platform"/>
            <consortium name="The Broad Institute Genome Sequencing Center for Infectious Disease"/>
            <person name="Wu L."/>
            <person name="Ma J."/>
        </authorList>
    </citation>
    <scope>NUCLEOTIDE SEQUENCE [LARGE SCALE GENOMIC DNA]</scope>
    <source>
        <strain evidence="6 7">JCM 4805</strain>
    </source>
</reference>
<sequence>MTVLPDPWWPQAVLAGILAVDAAMSIRPPAFIRACLNGVRFPEDWWWTLVVIKLLAAAGLITGIYVAGIGVAANAGVICYFLAASVAHIRARFLRSEFWLNCLGLLALSTLALMVSFVLPGM</sequence>
<dbReference type="Pfam" id="PF13564">
    <property type="entry name" value="DoxX_2"/>
    <property type="match status" value="1"/>
</dbReference>
<protein>
    <recommendedName>
        <fullName evidence="8">DoxX family protein</fullName>
    </recommendedName>
</protein>
<evidence type="ECO:0000313" key="7">
    <source>
        <dbReference type="Proteomes" id="UP001500909"/>
    </source>
</evidence>
<feature type="transmembrane region" description="Helical" evidence="5">
    <location>
        <begin position="71"/>
        <end position="91"/>
    </location>
</feature>
<evidence type="ECO:0000256" key="5">
    <source>
        <dbReference type="SAM" id="Phobius"/>
    </source>
</evidence>
<dbReference type="InterPro" id="IPR032808">
    <property type="entry name" value="DoxX"/>
</dbReference>
<keyword evidence="3 5" id="KW-1133">Transmembrane helix</keyword>
<comment type="subcellular location">
    <subcellularLocation>
        <location evidence="1">Membrane</location>
        <topology evidence="1">Multi-pass membrane protein</topology>
    </subcellularLocation>
</comment>
<evidence type="ECO:0000256" key="2">
    <source>
        <dbReference type="ARBA" id="ARBA00022692"/>
    </source>
</evidence>
<evidence type="ECO:0008006" key="8">
    <source>
        <dbReference type="Google" id="ProtNLM"/>
    </source>
</evidence>
<keyword evidence="7" id="KW-1185">Reference proteome</keyword>
<dbReference type="Proteomes" id="UP001500909">
    <property type="component" value="Unassembled WGS sequence"/>
</dbReference>
<accession>A0ABN0ZYB1</accession>
<evidence type="ECO:0000313" key="6">
    <source>
        <dbReference type="EMBL" id="GAA0463040.1"/>
    </source>
</evidence>
<keyword evidence="2 5" id="KW-0812">Transmembrane</keyword>
<evidence type="ECO:0000256" key="3">
    <source>
        <dbReference type="ARBA" id="ARBA00022989"/>
    </source>
</evidence>
<keyword evidence="4 5" id="KW-0472">Membrane</keyword>
<feature type="transmembrane region" description="Helical" evidence="5">
    <location>
        <begin position="98"/>
        <end position="119"/>
    </location>
</feature>
<name>A0ABN0ZYB1_9ACTN</name>